<accession>A0ABN8GRQ6</accession>
<keyword evidence="3" id="KW-1185">Reference proteome</keyword>
<dbReference type="PANTHER" id="PTHR46310:SF7">
    <property type="entry name" value="AMIDASE 1"/>
    <property type="match status" value="1"/>
</dbReference>
<dbReference type="InterPro" id="IPR023631">
    <property type="entry name" value="Amidase_dom"/>
</dbReference>
<reference evidence="2" key="1">
    <citation type="submission" date="2022-01" db="EMBL/GenBank/DDBJ databases">
        <authorList>
            <person name="Criscuolo A."/>
        </authorList>
    </citation>
    <scope>NUCLEOTIDE SEQUENCE</scope>
    <source>
        <strain evidence="2">CIP111893</strain>
    </source>
</reference>
<feature type="domain" description="Amidase" evidence="1">
    <location>
        <begin position="295"/>
        <end position="379"/>
    </location>
</feature>
<dbReference type="GO" id="GO:0050540">
    <property type="term" value="F:2-aminomuconate deaminase activity"/>
    <property type="evidence" value="ECO:0007669"/>
    <property type="project" value="UniProtKB-EC"/>
</dbReference>
<dbReference type="RefSeq" id="WP_236343829.1">
    <property type="nucleotide sequence ID" value="NZ_CAKMMF010000020.1"/>
</dbReference>
<keyword evidence="2" id="KW-0378">Hydrolase</keyword>
<gene>
    <name evidence="2" type="primary">cnbH</name>
    <name evidence="2" type="ORF">PAECIP111893_03483</name>
</gene>
<dbReference type="PROSITE" id="PS00571">
    <property type="entry name" value="AMIDASES"/>
    <property type="match status" value="1"/>
</dbReference>
<dbReference type="InterPro" id="IPR036928">
    <property type="entry name" value="AS_sf"/>
</dbReference>
<protein>
    <submittedName>
        <fullName evidence="2">2-amino-5-chloromuconic acid deaminase</fullName>
        <ecNumber evidence="2">3.5.99.5</ecNumber>
    </submittedName>
</protein>
<sequence length="401" mass="42651">MEDRYHAYMDKSLTMGPLGSGPLNGLAFAMKDVFAVQGHRNAAGNPDWLNTHEAATATAKAVELLLQGGAKLCGATHTDELMYSLNGENYHYGTPINPNAPGRIPGGSSSGSAAAVAAGEADFAIGTDTGGSVRIPSSYCGIYGFRPTHGAVDTEGLIPLAPSFDTVGWMAREAEDLLAVGKVLIGGDSDSPVKRFKRILHAEDIWSLAEPDCSEALQGSVANIAQYVGPVERLVLQEAGYSEWMNTFRVLQGLEIWRSHGEWIESCKPNFGPGIAERFAWTKTLDGSGQEAVLEEARERIHGNMQQLLGDGSLLVMPTAPGPAPLLNLPSEQLEQTRMRTLQLCCIAGLAGLPQVTLPICRVNGLPVGLSIIAGRGCDIPLLELVYELSERQAAGESSRA</sequence>
<feature type="domain" description="Amidase" evidence="1">
    <location>
        <begin position="20"/>
        <end position="191"/>
    </location>
</feature>
<name>A0ABN8GRQ6_9BACL</name>
<dbReference type="Gene3D" id="3.90.1300.10">
    <property type="entry name" value="Amidase signature (AS) domain"/>
    <property type="match status" value="1"/>
</dbReference>
<comment type="caution">
    <text evidence="2">The sequence shown here is derived from an EMBL/GenBank/DDBJ whole genome shotgun (WGS) entry which is preliminary data.</text>
</comment>
<dbReference type="EC" id="3.5.99.5" evidence="2"/>
<organism evidence="2 3">
    <name type="scientific">Paenibacillus plantiphilus</name>
    <dbReference type="NCBI Taxonomy" id="2905650"/>
    <lineage>
        <taxon>Bacteria</taxon>
        <taxon>Bacillati</taxon>
        <taxon>Bacillota</taxon>
        <taxon>Bacilli</taxon>
        <taxon>Bacillales</taxon>
        <taxon>Paenibacillaceae</taxon>
        <taxon>Paenibacillus</taxon>
    </lineage>
</organism>
<dbReference type="Pfam" id="PF01425">
    <property type="entry name" value="Amidase"/>
    <property type="match status" value="2"/>
</dbReference>
<dbReference type="EMBL" id="CAKMMF010000020">
    <property type="protein sequence ID" value="CAH1212113.1"/>
    <property type="molecule type" value="Genomic_DNA"/>
</dbReference>
<evidence type="ECO:0000313" key="3">
    <source>
        <dbReference type="Proteomes" id="UP000838686"/>
    </source>
</evidence>
<dbReference type="SUPFAM" id="SSF75304">
    <property type="entry name" value="Amidase signature (AS) enzymes"/>
    <property type="match status" value="1"/>
</dbReference>
<dbReference type="Proteomes" id="UP000838686">
    <property type="component" value="Unassembled WGS sequence"/>
</dbReference>
<dbReference type="InterPro" id="IPR020556">
    <property type="entry name" value="Amidase_CS"/>
</dbReference>
<evidence type="ECO:0000313" key="2">
    <source>
        <dbReference type="EMBL" id="CAH1212113.1"/>
    </source>
</evidence>
<dbReference type="NCBIfam" id="NF006169">
    <property type="entry name" value="PRK08310.1"/>
    <property type="match status" value="1"/>
</dbReference>
<dbReference type="PANTHER" id="PTHR46310">
    <property type="entry name" value="AMIDASE 1"/>
    <property type="match status" value="1"/>
</dbReference>
<proteinExistence type="predicted"/>
<evidence type="ECO:0000259" key="1">
    <source>
        <dbReference type="Pfam" id="PF01425"/>
    </source>
</evidence>